<feature type="domain" description="SLC26A/SulP transporter" evidence="8">
    <location>
        <begin position="53"/>
        <end position="407"/>
    </location>
</feature>
<keyword evidence="4" id="KW-0677">Repeat</keyword>
<evidence type="ECO:0000256" key="5">
    <source>
        <dbReference type="ARBA" id="ARBA00022989"/>
    </source>
</evidence>
<feature type="transmembrane region" description="Helical" evidence="7">
    <location>
        <begin position="84"/>
        <end position="104"/>
    </location>
</feature>
<sequence>MKKNESRFIFGNLKNSENQLNLKKNDRGLIKNYKNFACEIKDNWLEVLKSKTLLQDSMAALTVVSVAIPLNIALAVSCGLSASAGLLAGAIGGGLAAIFGGSALQVTGPAAALNVMVLAITAKFGTSGVLIACLIIGLIQFILSSFSAGRFIKYVPEAVLAGFTTGVGITLLNIQIPKLLGFEYNLMHLIGMLNFKWLLDVSWFAVICGLSVAFIVTSCRQFKRFPASFVGIIIVTTLSMHLNWNIERVGSIPSFISTPNFPLISSDKLFSLIIACIPLALLASIESLLSAQAVDKISNAPKPHNPNLELFGQSLGNIGSGLFGGMPVSGVIVRSTVNVQSGAKTRLSALLHAILIVVFILYFSEIMAAIPIAALAGLLCVVGVRLVEGKAFIHLLKTNKFHSLAFLFSMLGTISDHLFVGLTIGFLMFFLEKGVNNNQKNTDNKKLDTNNNQRRAVFPAKNKIKTLQKPKHHYLDTKNTNWLTQIREKAYIAASSYVHQRASLIGKVILGEHVHIAAETSIRADEGTPFYIGSNSNIQDGVVIHALKEKWVYIGGEDWAVYIGENVSVAHQALVHGPCYIGDKSFIGFQAIVHDSIIGSHCYIGIGAIVIGVEIPDGRYVPHGMVVDTLDKVELLPKVTDAHLNFNEDVVDVNKGLVYAYKKHNNQNIQTDEFDKKLSQVLNWRIASDKF</sequence>
<evidence type="ECO:0000256" key="7">
    <source>
        <dbReference type="SAM" id="Phobius"/>
    </source>
</evidence>
<accession>A0A369KW09</accession>
<feature type="transmembrane region" description="Helical" evidence="7">
    <location>
        <begin position="124"/>
        <end position="146"/>
    </location>
</feature>
<dbReference type="InterPro" id="IPR018357">
    <property type="entry name" value="Hexapep_transf_CS"/>
</dbReference>
<comment type="caution">
    <text evidence="9">The sequence shown here is derived from an EMBL/GenBank/DDBJ whole genome shotgun (WGS) entry which is preliminary data.</text>
</comment>
<evidence type="ECO:0000313" key="10">
    <source>
        <dbReference type="Proteomes" id="UP000253934"/>
    </source>
</evidence>
<reference evidence="9" key="1">
    <citation type="submission" date="2018-04" db="EMBL/GenBank/DDBJ databases">
        <title>Draft genome sequence of the Candidatus Spirobacillus cienkowskii, a pathogen of freshwater Daphnia species, reconstructed from hemolymph metagenomic reads.</title>
        <authorList>
            <person name="Bresciani L."/>
            <person name="Lemos L.N."/>
            <person name="Wale N."/>
            <person name="Lin J.Y."/>
            <person name="Fernandes G.R."/>
            <person name="Duffy M.A."/>
            <person name="Rodrigues J.M."/>
        </authorList>
    </citation>
    <scope>NUCLEOTIDE SEQUENCE [LARGE SCALE GENOMIC DNA]</scope>
    <source>
        <strain evidence="9">Binning01</strain>
    </source>
</reference>
<evidence type="ECO:0000259" key="8">
    <source>
        <dbReference type="Pfam" id="PF00916"/>
    </source>
</evidence>
<dbReference type="Gene3D" id="2.160.10.10">
    <property type="entry name" value="Hexapeptide repeat proteins"/>
    <property type="match status" value="1"/>
</dbReference>
<dbReference type="Pfam" id="PF00916">
    <property type="entry name" value="Sulfate_transp"/>
    <property type="match status" value="1"/>
</dbReference>
<keyword evidence="10" id="KW-1185">Reference proteome</keyword>
<dbReference type="SUPFAM" id="SSF51161">
    <property type="entry name" value="Trimeric LpxA-like enzymes"/>
    <property type="match status" value="1"/>
</dbReference>
<gene>
    <name evidence="9" type="ORF">DCC88_10700</name>
</gene>
<dbReference type="InterPro" id="IPR011547">
    <property type="entry name" value="SLC26A/SulP_dom"/>
</dbReference>
<keyword evidence="2" id="KW-0808">Transferase</keyword>
<dbReference type="PANTHER" id="PTHR43360:SF1">
    <property type="entry name" value="CARBOXYSOME ASSEMBLY PROTEIN CCMM"/>
    <property type="match status" value="1"/>
</dbReference>
<proteinExistence type="predicted"/>
<organism evidence="9 10">
    <name type="scientific">Spirobacillus cienkowskii</name>
    <dbReference type="NCBI Taxonomy" id="495820"/>
    <lineage>
        <taxon>Bacteria</taxon>
        <taxon>Pseudomonadati</taxon>
        <taxon>Bdellovibrionota</taxon>
        <taxon>Oligoflexia</taxon>
        <taxon>Silvanigrellales</taxon>
        <taxon>Spirobacillus</taxon>
    </lineage>
</organism>
<keyword evidence="3 7" id="KW-0812">Transmembrane</keyword>
<evidence type="ECO:0000313" key="9">
    <source>
        <dbReference type="EMBL" id="RDB35356.1"/>
    </source>
</evidence>
<keyword evidence="5 7" id="KW-1133">Transmembrane helix</keyword>
<dbReference type="EMBL" id="QOVW01000089">
    <property type="protein sequence ID" value="RDB35356.1"/>
    <property type="molecule type" value="Genomic_DNA"/>
</dbReference>
<dbReference type="Proteomes" id="UP000253934">
    <property type="component" value="Unassembled WGS sequence"/>
</dbReference>
<keyword evidence="6 7" id="KW-0472">Membrane</keyword>
<feature type="transmembrane region" description="Helical" evidence="7">
    <location>
        <begin position="347"/>
        <end position="363"/>
    </location>
</feature>
<dbReference type="InterPro" id="IPR011004">
    <property type="entry name" value="Trimer_LpxA-like_sf"/>
</dbReference>
<feature type="transmembrane region" description="Helical" evidence="7">
    <location>
        <begin position="269"/>
        <end position="289"/>
    </location>
</feature>
<dbReference type="AlphaFoldDB" id="A0A369KW09"/>
<evidence type="ECO:0000256" key="3">
    <source>
        <dbReference type="ARBA" id="ARBA00022692"/>
    </source>
</evidence>
<evidence type="ECO:0000256" key="4">
    <source>
        <dbReference type="ARBA" id="ARBA00022737"/>
    </source>
</evidence>
<dbReference type="InterPro" id="IPR052265">
    <property type="entry name" value="Gamma-CA"/>
</dbReference>
<feature type="transmembrane region" description="Helical" evidence="7">
    <location>
        <begin position="197"/>
        <end position="218"/>
    </location>
</feature>
<evidence type="ECO:0000256" key="1">
    <source>
        <dbReference type="ARBA" id="ARBA00004141"/>
    </source>
</evidence>
<evidence type="ECO:0000256" key="6">
    <source>
        <dbReference type="ARBA" id="ARBA00023136"/>
    </source>
</evidence>
<dbReference type="GO" id="GO:0016740">
    <property type="term" value="F:transferase activity"/>
    <property type="evidence" value="ECO:0007669"/>
    <property type="project" value="UniProtKB-KW"/>
</dbReference>
<evidence type="ECO:0000256" key="2">
    <source>
        <dbReference type="ARBA" id="ARBA00022679"/>
    </source>
</evidence>
<feature type="transmembrane region" description="Helical" evidence="7">
    <location>
        <begin position="158"/>
        <end position="177"/>
    </location>
</feature>
<dbReference type="GO" id="GO:0016020">
    <property type="term" value="C:membrane"/>
    <property type="evidence" value="ECO:0007669"/>
    <property type="project" value="UniProtKB-SubCell"/>
</dbReference>
<dbReference type="PROSITE" id="PS00101">
    <property type="entry name" value="HEXAPEP_TRANSFERASES"/>
    <property type="match status" value="1"/>
</dbReference>
<name>A0A369KW09_9BACT</name>
<feature type="transmembrane region" description="Helical" evidence="7">
    <location>
        <begin position="369"/>
        <end position="387"/>
    </location>
</feature>
<feature type="transmembrane region" description="Helical" evidence="7">
    <location>
        <begin position="407"/>
        <end position="431"/>
    </location>
</feature>
<feature type="transmembrane region" description="Helical" evidence="7">
    <location>
        <begin position="58"/>
        <end position="77"/>
    </location>
</feature>
<protein>
    <recommendedName>
        <fullName evidence="8">SLC26A/SulP transporter domain-containing protein</fullName>
    </recommendedName>
</protein>
<comment type="subcellular location">
    <subcellularLocation>
        <location evidence="1">Membrane</location>
        <topology evidence="1">Multi-pass membrane protein</topology>
    </subcellularLocation>
</comment>
<dbReference type="PANTHER" id="PTHR43360">
    <property type="entry name" value="CARBON DIOXIDE CONCENTRATING MECHANISM PROTEIN CCMM"/>
    <property type="match status" value="1"/>
</dbReference>